<evidence type="ECO:0000313" key="1">
    <source>
        <dbReference type="EMBL" id="BAL87263.1"/>
    </source>
</evidence>
<dbReference type="Proteomes" id="UP000007882">
    <property type="component" value="Chromosome"/>
</dbReference>
<dbReference type="RefSeq" id="WP_014442158.1">
    <property type="nucleotide sequence ID" value="NC_017093.1"/>
</dbReference>
<dbReference type="OrthoDB" id="9763644at2"/>
<accession>I0H2M6</accession>
<keyword evidence="2" id="KW-1185">Reference proteome</keyword>
<dbReference type="eggNOG" id="ENOG502ZBKQ">
    <property type="taxonomic scope" value="Bacteria"/>
</dbReference>
<proteinExistence type="predicted"/>
<dbReference type="KEGG" id="ams:AMIS_20430"/>
<organism evidence="1 2">
    <name type="scientific">Actinoplanes missouriensis (strain ATCC 14538 / DSM 43046 / CBS 188.64 / JCM 3121 / NBRC 102363 / NCIMB 12654 / NRRL B-3342 / UNCC 431)</name>
    <dbReference type="NCBI Taxonomy" id="512565"/>
    <lineage>
        <taxon>Bacteria</taxon>
        <taxon>Bacillati</taxon>
        <taxon>Actinomycetota</taxon>
        <taxon>Actinomycetes</taxon>
        <taxon>Micromonosporales</taxon>
        <taxon>Micromonosporaceae</taxon>
        <taxon>Actinoplanes</taxon>
    </lineage>
</organism>
<name>I0H2M6_ACTM4</name>
<reference evidence="1 2" key="1">
    <citation type="submission" date="2012-02" db="EMBL/GenBank/DDBJ databases">
        <title>Complete genome sequence of Actinoplanes missouriensis 431 (= NBRC 102363).</title>
        <authorList>
            <person name="Ohnishi Y."/>
            <person name="Ishikawa J."/>
            <person name="Sekine M."/>
            <person name="Hosoyama A."/>
            <person name="Harada T."/>
            <person name="Narita H."/>
            <person name="Hata T."/>
            <person name="Konno Y."/>
            <person name="Tutikane K."/>
            <person name="Fujita N."/>
            <person name="Horinouchi S."/>
            <person name="Hayakawa M."/>
        </authorList>
    </citation>
    <scope>NUCLEOTIDE SEQUENCE [LARGE SCALE GENOMIC DNA]</scope>
    <source>
        <strain evidence="2">ATCC 14538 / DSM 43046 / CBS 188.64 / JCM 3121 / NBRC 102363 / NCIMB 12654 / NRRL B-3342 / UNCC 431</strain>
    </source>
</reference>
<evidence type="ECO:0000313" key="2">
    <source>
        <dbReference type="Proteomes" id="UP000007882"/>
    </source>
</evidence>
<protein>
    <submittedName>
        <fullName evidence="1">Uncharacterized protein</fullName>
    </submittedName>
</protein>
<dbReference type="EMBL" id="AP012319">
    <property type="protein sequence ID" value="BAL87263.1"/>
    <property type="molecule type" value="Genomic_DNA"/>
</dbReference>
<dbReference type="HOGENOM" id="CLU_029916_0_0_11"/>
<dbReference type="AlphaFoldDB" id="I0H2M6"/>
<gene>
    <name evidence="1" type="ordered locus">AMIS_20430</name>
</gene>
<dbReference type="PATRIC" id="fig|512565.3.peg.2047"/>
<sequence length="468" mass="51297">MTYDPTAVHWDNELLNESAPPADEPVPVTPERTAPVMRGVLTAAEADRIDNVREHFWKSRPILTHIQQFARARLVAPWATLGAVLAHVVAATPPRIQLPAIVGTEASLNLFIGLVGAAGAAKGASEKVAKQAVDLDQRVAPVYPLGSGEGIAHMFMRNVKGEIEMVNANAIVTIQEIDTLASLKGRQSSTIMPQLRQAAMGEQLGFFYVDETKRLMVPEHSYRLCLLAGIQPKRSGVLLNDDEIDGGTPQRFVWLSCDDPDAPDDDVEEPTPVVWQAPNWTELPFTGHGRNERKVMPICEAARETIIAARKARRRGDGDALDGHALLTREKVAAALAILDGRTSILDEDWELSGAVMAESDDQRGRCQRALQEVGRDQNRRTGEAEAQRTLVVEERVEAERLRRAVDRVRRYIRVAGNEGVSGAKLRGKLGALGSLMDQAVDVLEVAGEIRVEGIAYRGQSGHKYFSR</sequence>
<dbReference type="STRING" id="512565.AMIS_20430"/>